<organism evidence="1 2">
    <name type="scientific">Dermacentor silvarum</name>
    <name type="common">Tick</name>
    <dbReference type="NCBI Taxonomy" id="543639"/>
    <lineage>
        <taxon>Eukaryota</taxon>
        <taxon>Metazoa</taxon>
        <taxon>Ecdysozoa</taxon>
        <taxon>Arthropoda</taxon>
        <taxon>Chelicerata</taxon>
        <taxon>Arachnida</taxon>
        <taxon>Acari</taxon>
        <taxon>Parasitiformes</taxon>
        <taxon>Ixodida</taxon>
        <taxon>Ixodoidea</taxon>
        <taxon>Ixodidae</taxon>
        <taxon>Rhipicephalinae</taxon>
        <taxon>Dermacentor</taxon>
    </lineage>
</organism>
<evidence type="ECO:0000313" key="1">
    <source>
        <dbReference type="EMBL" id="KAH7979687.1"/>
    </source>
</evidence>
<accession>A0ACB8DZ14</accession>
<dbReference type="EMBL" id="CM023470">
    <property type="protein sequence ID" value="KAH7979687.1"/>
    <property type="molecule type" value="Genomic_DNA"/>
</dbReference>
<gene>
    <name evidence="1" type="ORF">HPB49_010564</name>
</gene>
<sequence length="152" mass="17601">MEAMEVVAAEFFLDLFSSDDERDEEIVFVMLELVLTLCRQERNRARLYVEFLVPRYVDLEFRRMFHRSREAASQLADCFESSCFYPNAVHGRQIMSAEKRCLVALTCLSTQVSMAQTADKFDVAESSVQNGLNRLLDFLLSISEEAIKWSTY</sequence>
<dbReference type="Proteomes" id="UP000821865">
    <property type="component" value="Chromosome 1"/>
</dbReference>
<protein>
    <submittedName>
        <fullName evidence="1">Uncharacterized protein</fullName>
    </submittedName>
</protein>
<proteinExistence type="predicted"/>
<keyword evidence="2" id="KW-1185">Reference proteome</keyword>
<evidence type="ECO:0000313" key="2">
    <source>
        <dbReference type="Proteomes" id="UP000821865"/>
    </source>
</evidence>
<name>A0ACB8DZ14_DERSI</name>
<reference evidence="1" key="1">
    <citation type="submission" date="2020-05" db="EMBL/GenBank/DDBJ databases">
        <title>Large-scale comparative analyses of tick genomes elucidate their genetic diversity and vector capacities.</title>
        <authorList>
            <person name="Jia N."/>
            <person name="Wang J."/>
            <person name="Shi W."/>
            <person name="Du L."/>
            <person name="Sun Y."/>
            <person name="Zhan W."/>
            <person name="Jiang J."/>
            <person name="Wang Q."/>
            <person name="Zhang B."/>
            <person name="Ji P."/>
            <person name="Sakyi L.B."/>
            <person name="Cui X."/>
            <person name="Yuan T."/>
            <person name="Jiang B."/>
            <person name="Yang W."/>
            <person name="Lam T.T.-Y."/>
            <person name="Chang Q."/>
            <person name="Ding S."/>
            <person name="Wang X."/>
            <person name="Zhu J."/>
            <person name="Ruan X."/>
            <person name="Zhao L."/>
            <person name="Wei J."/>
            <person name="Que T."/>
            <person name="Du C."/>
            <person name="Cheng J."/>
            <person name="Dai P."/>
            <person name="Han X."/>
            <person name="Huang E."/>
            <person name="Gao Y."/>
            <person name="Liu J."/>
            <person name="Shao H."/>
            <person name="Ye R."/>
            <person name="Li L."/>
            <person name="Wei W."/>
            <person name="Wang X."/>
            <person name="Wang C."/>
            <person name="Yang T."/>
            <person name="Huo Q."/>
            <person name="Li W."/>
            <person name="Guo W."/>
            <person name="Chen H."/>
            <person name="Zhou L."/>
            <person name="Ni X."/>
            <person name="Tian J."/>
            <person name="Zhou Y."/>
            <person name="Sheng Y."/>
            <person name="Liu T."/>
            <person name="Pan Y."/>
            <person name="Xia L."/>
            <person name="Li J."/>
            <person name="Zhao F."/>
            <person name="Cao W."/>
        </authorList>
    </citation>
    <scope>NUCLEOTIDE SEQUENCE</scope>
    <source>
        <strain evidence="1">Dsil-2018</strain>
    </source>
</reference>
<comment type="caution">
    <text evidence="1">The sequence shown here is derived from an EMBL/GenBank/DDBJ whole genome shotgun (WGS) entry which is preliminary data.</text>
</comment>